<protein>
    <submittedName>
        <fullName evidence="1">Uncharacterized protein</fullName>
    </submittedName>
</protein>
<dbReference type="Proteomes" id="UP000324897">
    <property type="component" value="Chromosome 1"/>
</dbReference>
<evidence type="ECO:0000313" key="1">
    <source>
        <dbReference type="EMBL" id="TVU28618.1"/>
    </source>
</evidence>
<accession>A0A5J9UZG9</accession>
<gene>
    <name evidence="1" type="ORF">EJB05_20141</name>
</gene>
<reference evidence="1 2" key="1">
    <citation type="journal article" date="2019" name="Sci. Rep.">
        <title>A high-quality genome of Eragrostis curvula grass provides insights into Poaceae evolution and supports new strategies to enhance forage quality.</title>
        <authorList>
            <person name="Carballo J."/>
            <person name="Santos B.A.C.M."/>
            <person name="Zappacosta D."/>
            <person name="Garbus I."/>
            <person name="Selva J.P."/>
            <person name="Gallo C.A."/>
            <person name="Diaz A."/>
            <person name="Albertini E."/>
            <person name="Caccamo M."/>
            <person name="Echenique V."/>
        </authorList>
    </citation>
    <scope>NUCLEOTIDE SEQUENCE [LARGE SCALE GENOMIC DNA]</scope>
    <source>
        <strain evidence="2">cv. Victoria</strain>
        <tissue evidence="1">Leaf</tissue>
    </source>
</reference>
<dbReference type="Gramene" id="TVU28618">
    <property type="protein sequence ID" value="TVU28618"/>
    <property type="gene ID" value="EJB05_20141"/>
</dbReference>
<sequence>MATAGRRPHLHWQDLQQAKRKVEEARSMALQVSFAFVKFDGALSAAAQEKKKNLCVKNE</sequence>
<name>A0A5J9UZG9_9POAL</name>
<keyword evidence="2" id="KW-1185">Reference proteome</keyword>
<dbReference type="EMBL" id="RWGY01000011">
    <property type="protein sequence ID" value="TVU28618.1"/>
    <property type="molecule type" value="Genomic_DNA"/>
</dbReference>
<proteinExistence type="predicted"/>
<comment type="caution">
    <text evidence="1">The sequence shown here is derived from an EMBL/GenBank/DDBJ whole genome shotgun (WGS) entry which is preliminary data.</text>
</comment>
<evidence type="ECO:0000313" key="2">
    <source>
        <dbReference type="Proteomes" id="UP000324897"/>
    </source>
</evidence>
<dbReference type="AlphaFoldDB" id="A0A5J9UZG9"/>
<organism evidence="1 2">
    <name type="scientific">Eragrostis curvula</name>
    <name type="common">weeping love grass</name>
    <dbReference type="NCBI Taxonomy" id="38414"/>
    <lineage>
        <taxon>Eukaryota</taxon>
        <taxon>Viridiplantae</taxon>
        <taxon>Streptophyta</taxon>
        <taxon>Embryophyta</taxon>
        <taxon>Tracheophyta</taxon>
        <taxon>Spermatophyta</taxon>
        <taxon>Magnoliopsida</taxon>
        <taxon>Liliopsida</taxon>
        <taxon>Poales</taxon>
        <taxon>Poaceae</taxon>
        <taxon>PACMAD clade</taxon>
        <taxon>Chloridoideae</taxon>
        <taxon>Eragrostideae</taxon>
        <taxon>Eragrostidinae</taxon>
        <taxon>Eragrostis</taxon>
    </lineage>
</organism>